<protein>
    <submittedName>
        <fullName evidence="3">Efp</fullName>
    </submittedName>
    <submittedName>
        <fullName evidence="2">F-protein</fullName>
    </submittedName>
</protein>
<reference evidence="2" key="2">
    <citation type="journal article" date="2016" name="PLoS ONE">
        <title>Genome of Cnaphalocrocis medinalis Granulovirus, the First Crambidae-Infecting Betabaculovirus Isolated from Rice Leaffolder to Sequenced.</title>
        <authorList>
            <person name="Han G."/>
            <person name="Xu J."/>
            <person name="Liu Q."/>
            <person name="Li C."/>
            <person name="Xu H."/>
            <person name="Lu Z."/>
        </authorList>
    </citation>
    <scope>NUCLEOTIDE SEQUENCE</scope>
</reference>
<dbReference type="EMBL" id="KU593505">
    <property type="protein sequence ID" value="AMF83797.1"/>
    <property type="molecule type" value="Genomic_DNA"/>
</dbReference>
<dbReference type="Proteomes" id="UP000202719">
    <property type="component" value="Segment"/>
</dbReference>
<sequence length="594" mass="69541">MLLTFCVIINILLTTFLIQETQQQEQQNDLVQITPITNTGFHYEFKSNLGFVINTWTFLLNVDYNILKGRLEALQYLSDKIINDNTLSNCTLDFSFKEELQHVINRRIANLMDVHDSIRYLLVHKHHAIRKKRRQKRSWFSGTFNFVGRFFKNMIGIMDDRDAELLYNVANRVNGTDHRIKILSEESMLISQQLQSVESNLMNLVGCMFLERQLTYMKNNLDDIESTYNRIVSSIQSALFSKRLSTQILSPKVLLKQMEDIDKLNVLDKETEWVVSPTFDEIHNILQLVQCNVFINPRDEIMFIVQVPRIDKSKYLLYKTISLPDCDEFNVCKFIAPQSPYIGFETRNNHVTTSKHYVRLDDTSTCSQVLDNMTLCFGSITSKQIEYSKHCDVRLFKKLEVNNCEVHATRFADEIFYNLNNVNKWLYMVLTKNPVHAELNCGSGKYDQRVTLHGMGIITLMGYCKLRTSRSILISKRVPHYEDEEPFTVIHFNFSNFQIPKNYKFAKQQLKDLNFGTINEVTKSLERLWSDEQNDTTIVVLDTGDNSLANWYEPGLSWFGHLFGNWWWELKMLFYIIIIGIIISVIVSIKRLIF</sequence>
<reference evidence="3" key="3">
    <citation type="submission" date="2016-01" db="EMBL/GenBank/DDBJ databases">
        <authorList>
            <person name="McClelland M."/>
            <person name="Jain A."/>
            <person name="Saraogi P."/>
            <person name="Mendelson R."/>
            <person name="Westerman R."/>
            <person name="SanMiguel P."/>
            <person name="Csonka L."/>
        </authorList>
    </citation>
    <scope>NUCLEOTIDE SEQUENCE</scope>
    <source>
        <strain evidence="3">Enping</strain>
    </source>
</reference>
<dbReference type="KEGG" id="vg:26855072"/>
<evidence type="ECO:0000313" key="3">
    <source>
        <dbReference type="EMBL" id="AMF83797.1"/>
    </source>
</evidence>
<evidence type="ECO:0000313" key="2">
    <source>
        <dbReference type="EMBL" id="ALN41982.1"/>
    </source>
</evidence>
<evidence type="ECO:0000256" key="1">
    <source>
        <dbReference type="SAM" id="Phobius"/>
    </source>
</evidence>
<keyword evidence="1" id="KW-0812">Transmembrane</keyword>
<name>A0A120L149_9BBAC</name>
<dbReference type="GeneID" id="26855072"/>
<feature type="transmembrane region" description="Helical" evidence="1">
    <location>
        <begin position="572"/>
        <end position="593"/>
    </location>
</feature>
<proteinExistence type="predicted"/>
<dbReference type="OrthoDB" id="3109at10239"/>
<reference evidence="3 4" key="1">
    <citation type="journal article" date="2015" name="Virol. Sin.">
        <title>Genome sequencing and analysis of a granulovirus isolated from the Asiatic rice leafroller, Cnaphalocrocis medinalis.</title>
        <authorList>
            <person name="Zhang S."/>
            <person name="Zhu Z."/>
            <person name="Sun S."/>
            <person name="Chen Q."/>
            <person name="Deng F."/>
            <person name="Yang K."/>
        </authorList>
    </citation>
    <scope>NUCLEOTIDE SEQUENCE [LARGE SCALE GENOMIC DNA]</scope>
    <source>
        <strain evidence="3 4">Enping</strain>
    </source>
</reference>
<dbReference type="EMBL" id="KP658210">
    <property type="protein sequence ID" value="ALN41982.1"/>
    <property type="molecule type" value="Genomic_DNA"/>
</dbReference>
<keyword evidence="1" id="KW-1133">Transmembrane helix</keyword>
<dbReference type="RefSeq" id="YP_009229964.1">
    <property type="nucleotide sequence ID" value="NC_029304.2"/>
</dbReference>
<dbReference type="InterPro" id="IPR022048">
    <property type="entry name" value="Envelope_fusion-like"/>
</dbReference>
<keyword evidence="1" id="KW-0472">Membrane</keyword>
<accession>A0A120L149</accession>
<evidence type="ECO:0000313" key="4">
    <source>
        <dbReference type="Proteomes" id="UP000202719"/>
    </source>
</evidence>
<dbReference type="Pfam" id="PF12259">
    <property type="entry name" value="Baculo_F"/>
    <property type="match status" value="1"/>
</dbReference>
<keyword evidence="4" id="KW-1185">Reference proteome</keyword>
<organism evidence="3 4">
    <name type="scientific">Cnaphalocrocis medinalis granulovirus</name>
    <dbReference type="NCBI Taxonomy" id="1750712"/>
    <lineage>
        <taxon>Viruses</taxon>
        <taxon>Viruses incertae sedis</taxon>
        <taxon>Naldaviricetes</taxon>
        <taxon>Lefavirales</taxon>
        <taxon>Baculoviridae</taxon>
        <taxon>Betabaculovirus</taxon>
        <taxon>Betabaculovirus cnamedinalis</taxon>
    </lineage>
</organism>